<evidence type="ECO:0000259" key="3">
    <source>
        <dbReference type="Pfam" id="PF07007"/>
    </source>
</evidence>
<dbReference type="PROSITE" id="PS51257">
    <property type="entry name" value="PROKAR_LIPOPROTEIN"/>
    <property type="match status" value="1"/>
</dbReference>
<feature type="signal peptide" evidence="2">
    <location>
        <begin position="1"/>
        <end position="23"/>
    </location>
</feature>
<comment type="caution">
    <text evidence="4">The sequence shown here is derived from an EMBL/GenBank/DDBJ whole genome shotgun (WGS) entry which is preliminary data.</text>
</comment>
<dbReference type="Gene3D" id="1.20.1270.180">
    <property type="match status" value="1"/>
</dbReference>
<feature type="domain" description="Lysozyme inhibitor LprI-like N-terminal" evidence="3">
    <location>
        <begin position="115"/>
        <end position="202"/>
    </location>
</feature>
<protein>
    <submittedName>
        <fullName evidence="4">Lysozyme inhibitor LprI family protein</fullName>
    </submittedName>
</protein>
<keyword evidence="5" id="KW-1185">Reference proteome</keyword>
<organism evidence="4 5">
    <name type="scientific">Paracerasibacillus soli</name>
    <dbReference type="NCBI Taxonomy" id="480284"/>
    <lineage>
        <taxon>Bacteria</taxon>
        <taxon>Bacillati</taxon>
        <taxon>Bacillota</taxon>
        <taxon>Bacilli</taxon>
        <taxon>Bacillales</taxon>
        <taxon>Bacillaceae</taxon>
        <taxon>Paracerasibacillus</taxon>
    </lineage>
</organism>
<name>A0ABU5CWB5_9BACI</name>
<dbReference type="RefSeq" id="WP_320380499.1">
    <property type="nucleotide sequence ID" value="NZ_JAWDIQ010000002.1"/>
</dbReference>
<dbReference type="Pfam" id="PF07007">
    <property type="entry name" value="LprI"/>
    <property type="match status" value="1"/>
</dbReference>
<feature type="region of interest" description="Disordered" evidence="1">
    <location>
        <begin position="27"/>
        <end position="95"/>
    </location>
</feature>
<dbReference type="PANTHER" id="PTHR39176:SF1">
    <property type="entry name" value="PERIPLASMIC PROTEIN"/>
    <property type="match status" value="1"/>
</dbReference>
<reference evidence="4 5" key="1">
    <citation type="submission" date="2023-10" db="EMBL/GenBank/DDBJ databases">
        <title>Virgibacillus soli CC-YMP-6 genome.</title>
        <authorList>
            <person name="Miliotis G."/>
            <person name="Sengupta P."/>
            <person name="Hameed A."/>
            <person name="Chuvochina M."/>
            <person name="Mcdonagh F."/>
            <person name="Simpson A.C."/>
            <person name="Singh N.K."/>
            <person name="Rekha P.D."/>
            <person name="Raman K."/>
            <person name="Hugenholtz P."/>
            <person name="Venkateswaran K."/>
        </authorList>
    </citation>
    <scope>NUCLEOTIDE SEQUENCE [LARGE SCALE GENOMIC DNA]</scope>
    <source>
        <strain evidence="4 5">CC-YMP-6</strain>
    </source>
</reference>
<feature type="chain" id="PRO_5046866008" evidence="2">
    <location>
        <begin position="24"/>
        <end position="211"/>
    </location>
</feature>
<proteinExistence type="predicted"/>
<dbReference type="InterPro" id="IPR009739">
    <property type="entry name" value="LprI-like_N"/>
</dbReference>
<gene>
    <name evidence="4" type="ORF">RWD45_15445</name>
</gene>
<feature type="compositionally biased region" description="Basic and acidic residues" evidence="1">
    <location>
        <begin position="50"/>
        <end position="79"/>
    </location>
</feature>
<keyword evidence="2" id="KW-0732">Signal</keyword>
<dbReference type="EMBL" id="JAWDIQ010000002">
    <property type="protein sequence ID" value="MDY0409705.1"/>
    <property type="molecule type" value="Genomic_DNA"/>
</dbReference>
<evidence type="ECO:0000256" key="2">
    <source>
        <dbReference type="SAM" id="SignalP"/>
    </source>
</evidence>
<accession>A0ABU5CWB5</accession>
<dbReference type="PANTHER" id="PTHR39176">
    <property type="entry name" value="PERIPLASMIC PROTEIN-RELATED"/>
    <property type="match status" value="1"/>
</dbReference>
<evidence type="ECO:0000313" key="4">
    <source>
        <dbReference type="EMBL" id="MDY0409705.1"/>
    </source>
</evidence>
<evidence type="ECO:0000256" key="1">
    <source>
        <dbReference type="SAM" id="MobiDB-lite"/>
    </source>
</evidence>
<evidence type="ECO:0000313" key="5">
    <source>
        <dbReference type="Proteomes" id="UP001275315"/>
    </source>
</evidence>
<dbReference type="Proteomes" id="UP001275315">
    <property type="component" value="Unassembled WGS sequence"/>
</dbReference>
<sequence length="211" mass="24002">MKRTFVIVSIVGLLLLAACGSHASEKQSQHQQVAQGDNKERTTNISSETADTHDDTQNDKSDHDGNNENADSHQEKAVEKGNTSSNHKASKKEQYLQKLEEVSKKVEKMRDNPVDDTTLALKKVEGDAYDMLDGLLNEVYGVLQDHLPTDKMDELRKEQREWIHYRDQTAKKASLKYEGGTLEQYEYVKTENNLTEKRCLELIGEYMPSDV</sequence>